<organism evidence="1 2">
    <name type="scientific">Populus alba</name>
    <name type="common">White poplar</name>
    <dbReference type="NCBI Taxonomy" id="43335"/>
    <lineage>
        <taxon>Eukaryota</taxon>
        <taxon>Viridiplantae</taxon>
        <taxon>Streptophyta</taxon>
        <taxon>Embryophyta</taxon>
        <taxon>Tracheophyta</taxon>
        <taxon>Spermatophyta</taxon>
        <taxon>Magnoliopsida</taxon>
        <taxon>eudicotyledons</taxon>
        <taxon>Gunneridae</taxon>
        <taxon>Pentapetalae</taxon>
        <taxon>rosids</taxon>
        <taxon>fabids</taxon>
        <taxon>Malpighiales</taxon>
        <taxon>Salicaceae</taxon>
        <taxon>Saliceae</taxon>
        <taxon>Populus</taxon>
    </lineage>
</organism>
<evidence type="ECO:0000313" key="2">
    <source>
        <dbReference type="Proteomes" id="UP000309997"/>
    </source>
</evidence>
<dbReference type="Proteomes" id="UP000309997">
    <property type="component" value="Unassembled WGS sequence"/>
</dbReference>
<keyword evidence="2" id="KW-1185">Reference proteome</keyword>
<accession>A0ACC4C2V5</accession>
<dbReference type="EMBL" id="RCHU02000006">
    <property type="protein sequence ID" value="KAL3585547.1"/>
    <property type="molecule type" value="Genomic_DNA"/>
</dbReference>
<gene>
    <name evidence="1" type="ORF">D5086_012414</name>
</gene>
<sequence length="118" mass="13103">MLTTLWRPLYQFLLLRICIWSGRVGKTIPSLDPKLQMRLRLLCGALVLEVGERGSCCWRASPGLVVENLRWWFCAGSLLDSEGEGEINVPAAGALLELETEGFTGRACTTMVVHAVKR</sequence>
<reference evidence="1 2" key="1">
    <citation type="journal article" date="2024" name="Plant Biotechnol. J.">
        <title>Genome and CRISPR/Cas9 system of a widespread forest tree (Populus alba) in the world.</title>
        <authorList>
            <person name="Liu Y.J."/>
            <person name="Jiang P.F."/>
            <person name="Han X.M."/>
            <person name="Li X.Y."/>
            <person name="Wang H.M."/>
            <person name="Wang Y.J."/>
            <person name="Wang X.X."/>
            <person name="Zeng Q.Y."/>
        </authorList>
    </citation>
    <scope>NUCLEOTIDE SEQUENCE [LARGE SCALE GENOMIC DNA]</scope>
    <source>
        <strain evidence="2">cv. PAL-ZL1</strain>
    </source>
</reference>
<name>A0ACC4C2V5_POPAL</name>
<evidence type="ECO:0000313" key="1">
    <source>
        <dbReference type="EMBL" id="KAL3585547.1"/>
    </source>
</evidence>
<protein>
    <submittedName>
        <fullName evidence="1">Uncharacterized protein</fullName>
    </submittedName>
</protein>
<comment type="caution">
    <text evidence="1">The sequence shown here is derived from an EMBL/GenBank/DDBJ whole genome shotgun (WGS) entry which is preliminary data.</text>
</comment>
<proteinExistence type="predicted"/>